<proteinExistence type="inferred from homology"/>
<dbReference type="NCBIfam" id="NF008292">
    <property type="entry name" value="PRK11072.1"/>
    <property type="match status" value="1"/>
</dbReference>
<evidence type="ECO:0000256" key="4">
    <source>
        <dbReference type="ARBA" id="ARBA00022840"/>
    </source>
</evidence>
<keyword evidence="4" id="KW-0067">ATP-binding</keyword>
<evidence type="ECO:0000256" key="5">
    <source>
        <dbReference type="ARBA" id="ARBA00022842"/>
    </source>
</evidence>
<evidence type="ECO:0000256" key="3">
    <source>
        <dbReference type="ARBA" id="ARBA00022741"/>
    </source>
</evidence>
<dbReference type="InterPro" id="IPR013546">
    <property type="entry name" value="PII_UdlTrfase/GS_AdlTrfase"/>
</dbReference>
<evidence type="ECO:0000256" key="7">
    <source>
        <dbReference type="SAM" id="MobiDB-lite"/>
    </source>
</evidence>
<dbReference type="GO" id="GO:0005829">
    <property type="term" value="C:cytosol"/>
    <property type="evidence" value="ECO:0007669"/>
    <property type="project" value="TreeGrafter"/>
</dbReference>
<dbReference type="Gene3D" id="3.30.460.10">
    <property type="entry name" value="Beta Polymerase, domain 2"/>
    <property type="match status" value="2"/>
</dbReference>
<dbReference type="FunFam" id="1.20.120.330:FF:000005">
    <property type="entry name" value="Bifunctional glutamine synthetase adenylyltransferase/adenylyl-removing enzyme"/>
    <property type="match status" value="1"/>
</dbReference>
<dbReference type="GO" id="GO:0000820">
    <property type="term" value="P:regulation of glutamine family amino acid metabolic process"/>
    <property type="evidence" value="ECO:0007669"/>
    <property type="project" value="TreeGrafter"/>
</dbReference>
<dbReference type="GO" id="GO:0005524">
    <property type="term" value="F:ATP binding"/>
    <property type="evidence" value="ECO:0007669"/>
    <property type="project" value="UniProtKB-KW"/>
</dbReference>
<evidence type="ECO:0000259" key="9">
    <source>
        <dbReference type="Pfam" id="PF08335"/>
    </source>
</evidence>
<dbReference type="EC" id="2.7.7.42" evidence="10"/>
<name>A0A3B0Z0S2_9ZZZZ</name>
<feature type="domain" description="PII-uridylyltransferase/Glutamine-synthetase adenylyltransferase" evidence="9">
    <location>
        <begin position="859"/>
        <end position="957"/>
    </location>
</feature>
<keyword evidence="5" id="KW-0460">Magnesium</keyword>
<feature type="domain" description="PII-uridylyltransferase/Glutamine-synthetase adenylyltransferase" evidence="9">
    <location>
        <begin position="334"/>
        <end position="472"/>
    </location>
</feature>
<dbReference type="Pfam" id="PF03710">
    <property type="entry name" value="GlnE"/>
    <property type="match status" value="2"/>
</dbReference>
<dbReference type="FunFam" id="3.30.460.10:FF:000009">
    <property type="entry name" value="Bifunctional glutamine synthetase adenylyltransferase/adenylyl-removing enzyme"/>
    <property type="match status" value="1"/>
</dbReference>
<evidence type="ECO:0000256" key="2">
    <source>
        <dbReference type="ARBA" id="ARBA00022695"/>
    </source>
</evidence>
<dbReference type="Gene3D" id="1.20.120.1510">
    <property type="match status" value="1"/>
</dbReference>
<dbReference type="InterPro" id="IPR005190">
    <property type="entry name" value="GlnE_rpt_dom"/>
</dbReference>
<keyword evidence="10" id="KW-0436">Ligase</keyword>
<feature type="domain" description="Glutamate-ammonia ligase adenylyltransferase repeated" evidence="8">
    <location>
        <begin position="66"/>
        <end position="308"/>
    </location>
</feature>
<keyword evidence="6" id="KW-0511">Multifunctional enzyme</keyword>
<feature type="region of interest" description="Disordered" evidence="7">
    <location>
        <begin position="1"/>
        <end position="30"/>
    </location>
</feature>
<dbReference type="EMBL" id="UOFN01000041">
    <property type="protein sequence ID" value="VAW74854.1"/>
    <property type="molecule type" value="Genomic_DNA"/>
</dbReference>
<dbReference type="PANTHER" id="PTHR30621:SF0">
    <property type="entry name" value="BIFUNCTIONAL GLUTAMINE SYNTHETASE ADENYLYLTRANSFERASE_ADENYLYL-REMOVING ENZYME"/>
    <property type="match status" value="1"/>
</dbReference>
<dbReference type="SUPFAM" id="SSF81593">
    <property type="entry name" value="Nucleotidyltransferase substrate binding subunit/domain"/>
    <property type="match status" value="2"/>
</dbReference>
<accession>A0A3B0Z0S2</accession>
<sequence length="981" mass="111646">MAALGERSRYPSAVARKTKKPAQTAPWEDLPKILRPPAQQRWETFESGITSGTLRRIQNPAFQRVLCQLFAISEFVAELCIRSPHYIEELLDSGDLLADSWPGGLPERVRRQLRDCPDEIALKRLLRQTRQREMLRIAWRDLAGWASLAETLGDLSDLADACIEGALEQLTAWQAAETPPPLREGSREPAPLVVLAMGKLGAHELNFSSDIDLIFTYPEAHKPARRKKALSPEQYFTRLGQSLIQVLSDHDADGFVFRVDMRLRPYGSAGALVCSYDALEEYYQSQGREWERYAMIKARPVSGDEDSRRELMELLRPFVFRRYLDFQAFDALRDLKRQIRKEVERRDQQDNIKLGPGGIREIEFIVQAFQLVRGGREPQLRQRRVLDVLPALVALNLLPQQSATQLAAAYHFLRRAENHLQALHDQQVHHLPESDSERARLALSMDFPDWKRFIAALNGHRRRVETHFEQVFDLPQQESTDEDDALRGLWLEQCDRKEALQQLGDSGYDNPVEALRWIEQMRRGTVPRYLGEQGRIRFDALVPRVIAAVGLQPQAAEVLGRLVAVLEHIAGRTTYIALLQEHPLVLSQLVRLCAASAWIADQIARFPMLLDQLLDPRSLYTPLSRQALQSELEHRLSDVEETDLELQMDRLRQFHHAMVLRVAAADIAGAAQVMVVSDELTAIAEVVLDKVLSIAWADMLRRYGEPSCKVRRKTRPVAFAVIGYGKLGGIELGYGSDLDLVFLHDSTGSAQRTRGRKPVDNTVFFTRLGQRMIHMLEAFTGAGLLYEVDMRLRPSGNSGLLVSDIDAFADYQLSEAWTWEHQALVRARLVAGDRALEKPFQKVRGKALAACADQAGLREQVRDMRERMRRELGSRGAGFHLKQDPGGIVDIEFMVQYLVLRWSEAHPALLGHTDTINLLKVLAREGLLKSAYAQILIEAYQQYRSVVHRLTLAEARPVIEDDRLDKPRNKVARLWRELMED</sequence>
<dbReference type="GO" id="GO:0008882">
    <property type="term" value="F:[glutamate-ammonia-ligase] adenylyltransferase activity"/>
    <property type="evidence" value="ECO:0007669"/>
    <property type="project" value="UniProtKB-EC"/>
</dbReference>
<dbReference type="AlphaFoldDB" id="A0A3B0Z0S2"/>
<protein>
    <submittedName>
        <fullName evidence="10">Glutamate-ammonia-ligase adenylyltransferase</fullName>
        <ecNumber evidence="10">2.7.7.42</ecNumber>
    </submittedName>
</protein>
<evidence type="ECO:0000259" key="8">
    <source>
        <dbReference type="Pfam" id="PF03710"/>
    </source>
</evidence>
<dbReference type="InterPro" id="IPR043519">
    <property type="entry name" value="NT_sf"/>
</dbReference>
<dbReference type="Gene3D" id="1.20.120.330">
    <property type="entry name" value="Nucleotidyltransferases domain 2"/>
    <property type="match status" value="2"/>
</dbReference>
<keyword evidence="2 10" id="KW-0548">Nucleotidyltransferase</keyword>
<keyword evidence="1 10" id="KW-0808">Transferase</keyword>
<dbReference type="GO" id="GO:0016874">
    <property type="term" value="F:ligase activity"/>
    <property type="evidence" value="ECO:0007669"/>
    <property type="project" value="UniProtKB-KW"/>
</dbReference>
<dbReference type="InterPro" id="IPR023057">
    <property type="entry name" value="GlnE"/>
</dbReference>
<dbReference type="PANTHER" id="PTHR30621">
    <property type="entry name" value="GLUTAMINE SYNTHETASE ADENYLYLTRANSFERASE"/>
    <property type="match status" value="1"/>
</dbReference>
<organism evidence="10">
    <name type="scientific">hydrothermal vent metagenome</name>
    <dbReference type="NCBI Taxonomy" id="652676"/>
    <lineage>
        <taxon>unclassified sequences</taxon>
        <taxon>metagenomes</taxon>
        <taxon>ecological metagenomes</taxon>
    </lineage>
</organism>
<dbReference type="Pfam" id="PF08335">
    <property type="entry name" value="GlnD_UR_UTase"/>
    <property type="match status" value="2"/>
</dbReference>
<dbReference type="SUPFAM" id="SSF81301">
    <property type="entry name" value="Nucleotidyltransferase"/>
    <property type="match status" value="2"/>
</dbReference>
<evidence type="ECO:0000256" key="6">
    <source>
        <dbReference type="ARBA" id="ARBA00023268"/>
    </source>
</evidence>
<keyword evidence="3" id="KW-0547">Nucleotide-binding</keyword>
<feature type="domain" description="Glutamate-ammonia ligase adenylyltransferase repeated" evidence="8">
    <location>
        <begin position="587"/>
        <end position="841"/>
    </location>
</feature>
<dbReference type="HAMAP" id="MF_00802">
    <property type="entry name" value="GlnE"/>
    <property type="match status" value="1"/>
</dbReference>
<gene>
    <name evidence="10" type="ORF">MNBD_GAMMA15-1165</name>
</gene>
<evidence type="ECO:0000256" key="1">
    <source>
        <dbReference type="ARBA" id="ARBA00022679"/>
    </source>
</evidence>
<dbReference type="CDD" id="cd05401">
    <property type="entry name" value="NT_GlnE_GlnD_like"/>
    <property type="match status" value="2"/>
</dbReference>
<evidence type="ECO:0000313" key="10">
    <source>
        <dbReference type="EMBL" id="VAW74854.1"/>
    </source>
</evidence>
<reference evidence="10" key="1">
    <citation type="submission" date="2018-06" db="EMBL/GenBank/DDBJ databases">
        <authorList>
            <person name="Zhirakovskaya E."/>
        </authorList>
    </citation>
    <scope>NUCLEOTIDE SEQUENCE</scope>
</reference>